<keyword evidence="3 4" id="KW-0408">Iron</keyword>
<dbReference type="InterPro" id="IPR009056">
    <property type="entry name" value="Cyt_c-like_dom"/>
</dbReference>
<protein>
    <submittedName>
        <fullName evidence="7">Cytochrome c</fullName>
    </submittedName>
</protein>
<keyword evidence="1 4" id="KW-0349">Heme</keyword>
<evidence type="ECO:0000259" key="6">
    <source>
        <dbReference type="PROSITE" id="PS51007"/>
    </source>
</evidence>
<reference evidence="7 8" key="1">
    <citation type="submission" date="2018-10" db="EMBL/GenBank/DDBJ databases">
        <authorList>
            <person name="Jung H.S."/>
            <person name="Jeon C.O."/>
        </authorList>
    </citation>
    <scope>NUCLEOTIDE SEQUENCE [LARGE SCALE GENOMIC DNA]</scope>
    <source>
        <strain evidence="7 8">MA-7-27</strain>
    </source>
</reference>
<evidence type="ECO:0000256" key="1">
    <source>
        <dbReference type="ARBA" id="ARBA00022617"/>
    </source>
</evidence>
<sequence>MRITMLTFAALAAAPAGALVFAPPALAQDAAAGREHFVTYCAACHGMEGRGDGRMAELLTVLPPDLTQLSAGNDGVFPTYRVARQIDGRDPLLAHGGEMPLFGSFFQEAGADVAIADATGQPIMTTQPIAELVTYLQEIQE</sequence>
<evidence type="ECO:0000256" key="4">
    <source>
        <dbReference type="PROSITE-ProRule" id="PRU00433"/>
    </source>
</evidence>
<dbReference type="AlphaFoldDB" id="A0A3L9YGL9"/>
<name>A0A3L9YGL9_9RHOB</name>
<feature type="signal peptide" evidence="5">
    <location>
        <begin position="1"/>
        <end position="27"/>
    </location>
</feature>
<accession>A0A3L9YGL9</accession>
<evidence type="ECO:0000256" key="5">
    <source>
        <dbReference type="SAM" id="SignalP"/>
    </source>
</evidence>
<keyword evidence="8" id="KW-1185">Reference proteome</keyword>
<feature type="chain" id="PRO_5018094537" evidence="5">
    <location>
        <begin position="28"/>
        <end position="141"/>
    </location>
</feature>
<feature type="domain" description="Cytochrome c" evidence="6">
    <location>
        <begin position="28"/>
        <end position="140"/>
    </location>
</feature>
<keyword evidence="5" id="KW-0732">Signal</keyword>
<dbReference type="Gene3D" id="1.10.760.10">
    <property type="entry name" value="Cytochrome c-like domain"/>
    <property type="match status" value="1"/>
</dbReference>
<dbReference type="GO" id="GO:0009055">
    <property type="term" value="F:electron transfer activity"/>
    <property type="evidence" value="ECO:0007669"/>
    <property type="project" value="InterPro"/>
</dbReference>
<dbReference type="EMBL" id="RCNT01000005">
    <property type="protein sequence ID" value="RMA41980.1"/>
    <property type="molecule type" value="Genomic_DNA"/>
</dbReference>
<proteinExistence type="predicted"/>
<dbReference type="SUPFAM" id="SSF46626">
    <property type="entry name" value="Cytochrome c"/>
    <property type="match status" value="1"/>
</dbReference>
<dbReference type="RefSeq" id="WP_121898087.1">
    <property type="nucleotide sequence ID" value="NZ_RCNT01000005.1"/>
</dbReference>
<organism evidence="7 8">
    <name type="scientific">Rhodophyticola porphyridii</name>
    <dbReference type="NCBI Taxonomy" id="1852017"/>
    <lineage>
        <taxon>Bacteria</taxon>
        <taxon>Pseudomonadati</taxon>
        <taxon>Pseudomonadota</taxon>
        <taxon>Alphaproteobacteria</taxon>
        <taxon>Rhodobacterales</taxon>
        <taxon>Roseobacteraceae</taxon>
        <taxon>Rhodophyticola</taxon>
    </lineage>
</organism>
<dbReference type="GO" id="GO:0020037">
    <property type="term" value="F:heme binding"/>
    <property type="evidence" value="ECO:0007669"/>
    <property type="project" value="InterPro"/>
</dbReference>
<comment type="caution">
    <text evidence="7">The sequence shown here is derived from an EMBL/GenBank/DDBJ whole genome shotgun (WGS) entry which is preliminary data.</text>
</comment>
<dbReference type="GO" id="GO:0046872">
    <property type="term" value="F:metal ion binding"/>
    <property type="evidence" value="ECO:0007669"/>
    <property type="project" value="UniProtKB-KW"/>
</dbReference>
<dbReference type="PROSITE" id="PS51007">
    <property type="entry name" value="CYTC"/>
    <property type="match status" value="1"/>
</dbReference>
<dbReference type="Pfam" id="PF00034">
    <property type="entry name" value="Cytochrom_C"/>
    <property type="match status" value="1"/>
</dbReference>
<dbReference type="InterPro" id="IPR036909">
    <property type="entry name" value="Cyt_c-like_dom_sf"/>
</dbReference>
<evidence type="ECO:0000256" key="2">
    <source>
        <dbReference type="ARBA" id="ARBA00022723"/>
    </source>
</evidence>
<keyword evidence="2 4" id="KW-0479">Metal-binding</keyword>
<evidence type="ECO:0000256" key="3">
    <source>
        <dbReference type="ARBA" id="ARBA00023004"/>
    </source>
</evidence>
<evidence type="ECO:0000313" key="8">
    <source>
        <dbReference type="Proteomes" id="UP000281343"/>
    </source>
</evidence>
<dbReference type="Proteomes" id="UP000281343">
    <property type="component" value="Unassembled WGS sequence"/>
</dbReference>
<gene>
    <name evidence="7" type="ORF">D9R08_10925</name>
</gene>
<dbReference type="OrthoDB" id="335174at2"/>
<evidence type="ECO:0000313" key="7">
    <source>
        <dbReference type="EMBL" id="RMA41980.1"/>
    </source>
</evidence>